<feature type="domain" description="Glutaredoxin" evidence="1">
    <location>
        <begin position="4"/>
        <end position="65"/>
    </location>
</feature>
<sequence>MQRVTIFGRPGCGFCTRAKELCEIKSLEYRYIDIYAEGISKADLEKTIGRPVETVPQIFIGQEYVGGFTDFEQKVAEQGL</sequence>
<dbReference type="CDD" id="cd02066">
    <property type="entry name" value="GRX_family"/>
    <property type="match status" value="1"/>
</dbReference>
<dbReference type="AlphaFoldDB" id="A0A437QCH8"/>
<accession>A0A437QCH8</accession>
<keyword evidence="3" id="KW-1185">Reference proteome</keyword>
<dbReference type="Pfam" id="PF00462">
    <property type="entry name" value="Glutaredoxin"/>
    <property type="match status" value="1"/>
</dbReference>
<organism evidence="2 3">
    <name type="scientific">Neptunomonas marina</name>
    <dbReference type="NCBI Taxonomy" id="1815562"/>
    <lineage>
        <taxon>Bacteria</taxon>
        <taxon>Pseudomonadati</taxon>
        <taxon>Pseudomonadota</taxon>
        <taxon>Gammaproteobacteria</taxon>
        <taxon>Oceanospirillales</taxon>
        <taxon>Oceanospirillaceae</taxon>
        <taxon>Neptunomonas</taxon>
    </lineage>
</organism>
<dbReference type="SUPFAM" id="SSF52833">
    <property type="entry name" value="Thioredoxin-like"/>
    <property type="match status" value="1"/>
</dbReference>
<protein>
    <submittedName>
        <fullName evidence="2">GrxA family glutaredoxin</fullName>
    </submittedName>
</protein>
<dbReference type="InterPro" id="IPR014025">
    <property type="entry name" value="Glutaredoxin_subgr"/>
</dbReference>
<comment type="caution">
    <text evidence="2">The sequence shown here is derived from an EMBL/GenBank/DDBJ whole genome shotgun (WGS) entry which is preliminary data.</text>
</comment>
<proteinExistence type="predicted"/>
<dbReference type="PRINTS" id="PR00160">
    <property type="entry name" value="GLUTAREDOXIN"/>
</dbReference>
<dbReference type="NCBIfam" id="NF008401">
    <property type="entry name" value="PRK11200.1"/>
    <property type="match status" value="1"/>
</dbReference>
<dbReference type="Gene3D" id="3.40.30.10">
    <property type="entry name" value="Glutaredoxin"/>
    <property type="match status" value="1"/>
</dbReference>
<dbReference type="InterPro" id="IPR002109">
    <property type="entry name" value="Glutaredoxin"/>
</dbReference>
<dbReference type="PROSITE" id="PS51354">
    <property type="entry name" value="GLUTAREDOXIN_2"/>
    <property type="match status" value="1"/>
</dbReference>
<reference evidence="2 3" key="1">
    <citation type="submission" date="2019-01" db="EMBL/GenBank/DDBJ databases">
        <authorList>
            <person name="Chen W.-M."/>
        </authorList>
    </citation>
    <scope>NUCLEOTIDE SEQUENCE [LARGE SCALE GENOMIC DNA]</scope>
    <source>
        <strain evidence="2 3">HPM-16</strain>
    </source>
</reference>
<gene>
    <name evidence="2" type="ORF">EOE65_00995</name>
</gene>
<evidence type="ECO:0000313" key="2">
    <source>
        <dbReference type="EMBL" id="RVU32260.1"/>
    </source>
</evidence>
<dbReference type="InterPro" id="IPR036249">
    <property type="entry name" value="Thioredoxin-like_sf"/>
</dbReference>
<evidence type="ECO:0000313" key="3">
    <source>
        <dbReference type="Proteomes" id="UP000282818"/>
    </source>
</evidence>
<evidence type="ECO:0000259" key="1">
    <source>
        <dbReference type="Pfam" id="PF00462"/>
    </source>
</evidence>
<dbReference type="EMBL" id="SACQ01000001">
    <property type="protein sequence ID" value="RVU32260.1"/>
    <property type="molecule type" value="Genomic_DNA"/>
</dbReference>
<dbReference type="RefSeq" id="WP_127692429.1">
    <property type="nucleotide sequence ID" value="NZ_SACQ01000001.1"/>
</dbReference>
<name>A0A437QCH8_9GAMM</name>
<dbReference type="Proteomes" id="UP000282818">
    <property type="component" value="Unassembled WGS sequence"/>
</dbReference>